<organism evidence="1 2">
    <name type="scientific">Gossypium lobatum</name>
    <dbReference type="NCBI Taxonomy" id="34289"/>
    <lineage>
        <taxon>Eukaryota</taxon>
        <taxon>Viridiplantae</taxon>
        <taxon>Streptophyta</taxon>
        <taxon>Embryophyta</taxon>
        <taxon>Tracheophyta</taxon>
        <taxon>Spermatophyta</taxon>
        <taxon>Magnoliopsida</taxon>
        <taxon>eudicotyledons</taxon>
        <taxon>Gunneridae</taxon>
        <taxon>Pentapetalae</taxon>
        <taxon>rosids</taxon>
        <taxon>malvids</taxon>
        <taxon>Malvales</taxon>
        <taxon>Malvaceae</taxon>
        <taxon>Malvoideae</taxon>
        <taxon>Gossypium</taxon>
    </lineage>
</organism>
<evidence type="ECO:0000313" key="1">
    <source>
        <dbReference type="EMBL" id="MBA0576449.1"/>
    </source>
</evidence>
<name>A0A7J8NHM6_9ROSI</name>
<proteinExistence type="predicted"/>
<protein>
    <submittedName>
        <fullName evidence="1">Uncharacterized protein</fullName>
    </submittedName>
</protein>
<keyword evidence="2" id="KW-1185">Reference proteome</keyword>
<dbReference type="Proteomes" id="UP000593572">
    <property type="component" value="Unassembled WGS sequence"/>
</dbReference>
<gene>
    <name evidence="1" type="ORF">Golob_027266</name>
</gene>
<comment type="caution">
    <text evidence="1">The sequence shown here is derived from an EMBL/GenBank/DDBJ whole genome shotgun (WGS) entry which is preliminary data.</text>
</comment>
<reference evidence="1 2" key="1">
    <citation type="journal article" date="2019" name="Genome Biol. Evol.">
        <title>Insights into the evolution of the New World diploid cottons (Gossypium, subgenus Houzingenia) based on genome sequencing.</title>
        <authorList>
            <person name="Grover C.E."/>
            <person name="Arick M.A. 2nd"/>
            <person name="Thrash A."/>
            <person name="Conover J.L."/>
            <person name="Sanders W.S."/>
            <person name="Peterson D.G."/>
            <person name="Frelichowski J.E."/>
            <person name="Scheffler J.A."/>
            <person name="Scheffler B.E."/>
            <person name="Wendel J.F."/>
        </authorList>
    </citation>
    <scope>NUCLEOTIDE SEQUENCE [LARGE SCALE GENOMIC DNA]</scope>
    <source>
        <strain evidence="1">157</strain>
        <tissue evidence="1">Leaf</tissue>
    </source>
</reference>
<accession>A0A7J8NHM6</accession>
<sequence>MLGTKPFRMKILAVNLMTTPKYSWWWEKRTNDNIPVLSQEDARPIEEHLQVVLSELEIIK</sequence>
<dbReference type="AlphaFoldDB" id="A0A7J8NHM6"/>
<dbReference type="EMBL" id="JABEZX010349003">
    <property type="protein sequence ID" value="MBA0576449.1"/>
    <property type="molecule type" value="Genomic_DNA"/>
</dbReference>
<evidence type="ECO:0000313" key="2">
    <source>
        <dbReference type="Proteomes" id="UP000593572"/>
    </source>
</evidence>